<organism evidence="4 5">
    <name type="scientific">Bremia lactucae</name>
    <name type="common">Lettuce downy mildew</name>
    <dbReference type="NCBI Taxonomy" id="4779"/>
    <lineage>
        <taxon>Eukaryota</taxon>
        <taxon>Sar</taxon>
        <taxon>Stramenopiles</taxon>
        <taxon>Oomycota</taxon>
        <taxon>Peronosporomycetes</taxon>
        <taxon>Peronosporales</taxon>
        <taxon>Peronosporaceae</taxon>
        <taxon>Bremia</taxon>
    </lineage>
</organism>
<dbReference type="Pfam" id="PF12796">
    <property type="entry name" value="Ank_2"/>
    <property type="match status" value="1"/>
</dbReference>
<evidence type="ECO:0000313" key="4">
    <source>
        <dbReference type="EMBL" id="TDH67281.1"/>
    </source>
</evidence>
<dbReference type="PROSITE" id="PS50297">
    <property type="entry name" value="ANK_REP_REGION"/>
    <property type="match status" value="1"/>
</dbReference>
<dbReference type="InterPro" id="IPR002110">
    <property type="entry name" value="Ankyrin_rpt"/>
</dbReference>
<dbReference type="KEGG" id="blac:94346883"/>
<name>A0A976FIQ9_BRELC</name>
<comment type="caution">
    <text evidence="4">The sequence shown here is derived from an EMBL/GenBank/DDBJ whole genome shotgun (WGS) entry which is preliminary data.</text>
</comment>
<dbReference type="RefSeq" id="XP_067816780.1">
    <property type="nucleotide sequence ID" value="XM_067961212.1"/>
</dbReference>
<dbReference type="PROSITE" id="PS50088">
    <property type="entry name" value="ANK_REPEAT"/>
    <property type="match status" value="1"/>
</dbReference>
<evidence type="ECO:0000256" key="2">
    <source>
        <dbReference type="ARBA" id="ARBA00023043"/>
    </source>
</evidence>
<reference evidence="4 5" key="1">
    <citation type="journal article" date="2021" name="Genome Biol.">
        <title>AFLAP: assembly-free linkage analysis pipeline using k-mers from genome sequencing data.</title>
        <authorList>
            <person name="Fletcher K."/>
            <person name="Zhang L."/>
            <person name="Gil J."/>
            <person name="Han R."/>
            <person name="Cavanaugh K."/>
            <person name="Michelmore R."/>
        </authorList>
    </citation>
    <scope>NUCLEOTIDE SEQUENCE [LARGE SCALE GENOMIC DNA]</scope>
    <source>
        <strain evidence="4 5">SF5</strain>
    </source>
</reference>
<gene>
    <name evidence="4" type="ORF">CCR75_003115</name>
</gene>
<evidence type="ECO:0000313" key="5">
    <source>
        <dbReference type="Proteomes" id="UP000294530"/>
    </source>
</evidence>
<accession>A0A976FIQ9</accession>
<dbReference type="GeneID" id="94346883"/>
<dbReference type="Proteomes" id="UP000294530">
    <property type="component" value="Unassembled WGS sequence"/>
</dbReference>
<keyword evidence="2 3" id="KW-0040">ANK repeat</keyword>
<evidence type="ECO:0000256" key="3">
    <source>
        <dbReference type="PROSITE-ProRule" id="PRU00023"/>
    </source>
</evidence>
<keyword evidence="1" id="KW-0677">Repeat</keyword>
<sequence>MSKPEHAFRTSSTDCHEPAERSLGDIVDEAKNRLQHLEISCRQILPPSGSVRARSIYEPPSTDLKLLQLEVAQLRAQLLNTMMLRENDDVIFGQAARFEAAKGTANGVLHALFDQASAGKALVLKTFLDTGSIPTRDGLKHWEMDLRTIRNEAGATLLHVAVGVSTARQNVKIKLVHLLVDEVGFDPNVQDVFGRTPLHIAAMSGYPEVVQSLLDRRADPVAQDRSGLTALSLVRTLSRPPQEVVQKLVIAESAAMRERTSRSKSIPLCKALTSGLFLQKLSRFALEQCSSALICQTSALVNALLKESNCSRVDFDRLLQEHVPILFNSVPAYHIVRLESVFAKTVYMDSNFINELRIEAHGYDLSLISLEPSAEMPEGPTWIGVLSKLIQYLRLEMAEWAQNVIQTKDLGTPTDTSVFGKHSTNSATITNPSTRRCLKLSCPNLLSTKSHFAMHYADQITFVAKKRVVWFYAVLLKASTIKVPGSIMLKPASNIAIASEDLSKYFPLQDYLLIGTAEYFAIEYDAETHCIRLDRQFDGNEPVTVVAYITGACSSWSPPYIAVKRILERDPGNKFEDQMNSEQELIQDYQFLDPESEYEVAMKLGPLRTGQDAKDIVGEWKRSAKQLFDLRESADVINCRLSRCTSGLACCRYYCPQRSGHSLCLGSLATIGQSLAKQRLGRPTFLKPLKPRASLQRLQDRFKGKEAWPGSPSKFTYDVVTTTLQ</sequence>
<dbReference type="PANTHER" id="PTHR24198">
    <property type="entry name" value="ANKYRIN REPEAT AND PROTEIN KINASE DOMAIN-CONTAINING PROTEIN"/>
    <property type="match status" value="1"/>
</dbReference>
<dbReference type="AlphaFoldDB" id="A0A976FIQ9"/>
<proteinExistence type="predicted"/>
<dbReference type="OrthoDB" id="194358at2759"/>
<dbReference type="InterPro" id="IPR036770">
    <property type="entry name" value="Ankyrin_rpt-contain_sf"/>
</dbReference>
<dbReference type="SMART" id="SM00248">
    <property type="entry name" value="ANK"/>
    <property type="match status" value="2"/>
</dbReference>
<dbReference type="PANTHER" id="PTHR24198:SF165">
    <property type="entry name" value="ANKYRIN REPEAT-CONTAINING PROTEIN-RELATED"/>
    <property type="match status" value="1"/>
</dbReference>
<dbReference type="SUPFAM" id="SSF48403">
    <property type="entry name" value="Ankyrin repeat"/>
    <property type="match status" value="1"/>
</dbReference>
<dbReference type="EMBL" id="SHOA02000014">
    <property type="protein sequence ID" value="TDH67281.1"/>
    <property type="molecule type" value="Genomic_DNA"/>
</dbReference>
<keyword evidence="5" id="KW-1185">Reference proteome</keyword>
<dbReference type="Gene3D" id="1.25.40.20">
    <property type="entry name" value="Ankyrin repeat-containing domain"/>
    <property type="match status" value="1"/>
</dbReference>
<feature type="repeat" description="ANK" evidence="3">
    <location>
        <begin position="193"/>
        <end position="225"/>
    </location>
</feature>
<evidence type="ECO:0000256" key="1">
    <source>
        <dbReference type="ARBA" id="ARBA00022737"/>
    </source>
</evidence>
<protein>
    <submittedName>
        <fullName evidence="4">Uncharacterized protein</fullName>
    </submittedName>
</protein>